<keyword evidence="1" id="KW-0812">Transmembrane</keyword>
<dbReference type="AlphaFoldDB" id="A0A8S3SPG4"/>
<dbReference type="EMBL" id="CAJPWZ010001791">
    <property type="protein sequence ID" value="CAG2223604.1"/>
    <property type="molecule type" value="Genomic_DNA"/>
</dbReference>
<keyword evidence="1" id="KW-1133">Transmembrane helix</keyword>
<dbReference type="Proteomes" id="UP000683360">
    <property type="component" value="Unassembled WGS sequence"/>
</dbReference>
<keyword evidence="3" id="KW-1185">Reference proteome</keyword>
<protein>
    <submittedName>
        <fullName evidence="2">Uncharacterized protein</fullName>
    </submittedName>
</protein>
<accession>A0A8S3SPG4</accession>
<sequence>MFLTQETCPCDIHTCFKWKITQDRLTLTCKVDHLQFSIFFVDPSGNIQADCLQPVLSSVKCEPYYKNGSITQNSTTKETIFTVQGKIDKSLNGNWTCLHGLKKNIAKVEVTILNIAGELGSDLNKGYQKYKNNTDSNSNQCMHKVLFFSMIAYFGAMLPKIDDSWQKCMCITKIPVWKTVCFFTCISLFFGICAVCGFIDDATCISGIILPIVGCVLGCVSTPFFINLAVEQRNITNMNRVNAPDQQANDLDEQIVRPMIIEINE</sequence>
<evidence type="ECO:0000313" key="3">
    <source>
        <dbReference type="Proteomes" id="UP000683360"/>
    </source>
</evidence>
<name>A0A8S3SPG4_MYTED</name>
<feature type="transmembrane region" description="Helical" evidence="1">
    <location>
        <begin position="205"/>
        <end position="230"/>
    </location>
</feature>
<comment type="caution">
    <text evidence="2">The sequence shown here is derived from an EMBL/GenBank/DDBJ whole genome shotgun (WGS) entry which is preliminary data.</text>
</comment>
<keyword evidence="1" id="KW-0472">Membrane</keyword>
<evidence type="ECO:0000256" key="1">
    <source>
        <dbReference type="SAM" id="Phobius"/>
    </source>
</evidence>
<gene>
    <name evidence="2" type="ORF">MEDL_36868</name>
</gene>
<reference evidence="2" key="1">
    <citation type="submission" date="2021-03" db="EMBL/GenBank/DDBJ databases">
        <authorList>
            <person name="Bekaert M."/>
        </authorList>
    </citation>
    <scope>NUCLEOTIDE SEQUENCE</scope>
</reference>
<organism evidence="2 3">
    <name type="scientific">Mytilus edulis</name>
    <name type="common">Blue mussel</name>
    <dbReference type="NCBI Taxonomy" id="6550"/>
    <lineage>
        <taxon>Eukaryota</taxon>
        <taxon>Metazoa</taxon>
        <taxon>Spiralia</taxon>
        <taxon>Lophotrochozoa</taxon>
        <taxon>Mollusca</taxon>
        <taxon>Bivalvia</taxon>
        <taxon>Autobranchia</taxon>
        <taxon>Pteriomorphia</taxon>
        <taxon>Mytilida</taxon>
        <taxon>Mytiloidea</taxon>
        <taxon>Mytilidae</taxon>
        <taxon>Mytilinae</taxon>
        <taxon>Mytilus</taxon>
    </lineage>
</organism>
<proteinExistence type="predicted"/>
<evidence type="ECO:0000313" key="2">
    <source>
        <dbReference type="EMBL" id="CAG2223604.1"/>
    </source>
</evidence>
<feature type="transmembrane region" description="Helical" evidence="1">
    <location>
        <begin position="180"/>
        <end position="199"/>
    </location>
</feature>
<dbReference type="OrthoDB" id="6152301at2759"/>